<keyword evidence="1" id="KW-0812">Transmembrane</keyword>
<name>A0A090Q188_9FLAO</name>
<proteinExistence type="predicted"/>
<dbReference type="STRING" id="319236.BST91_03300"/>
<evidence type="ECO:0000256" key="1">
    <source>
        <dbReference type="SAM" id="Phobius"/>
    </source>
</evidence>
<feature type="transmembrane region" description="Helical" evidence="1">
    <location>
        <begin position="7"/>
        <end position="24"/>
    </location>
</feature>
<keyword evidence="1" id="KW-1133">Transmembrane helix</keyword>
<dbReference type="RefSeq" id="WP_042278379.1">
    <property type="nucleotide sequence ID" value="NZ_BBML01000003.1"/>
</dbReference>
<dbReference type="Proteomes" id="UP000029221">
    <property type="component" value="Unassembled WGS sequence"/>
</dbReference>
<dbReference type="eggNOG" id="COG4978">
    <property type="taxonomic scope" value="Bacteria"/>
</dbReference>
<protein>
    <recommendedName>
        <fullName evidence="4">Bacterial transcription activator effector binding domain-containing protein</fullName>
    </recommendedName>
</protein>
<evidence type="ECO:0008006" key="4">
    <source>
        <dbReference type="Google" id="ProtNLM"/>
    </source>
</evidence>
<dbReference type="SUPFAM" id="SSF55136">
    <property type="entry name" value="Probable bacterial effector-binding domain"/>
    <property type="match status" value="1"/>
</dbReference>
<dbReference type="Gene3D" id="3.30.530.20">
    <property type="match status" value="1"/>
</dbReference>
<dbReference type="Gene3D" id="3.20.80.10">
    <property type="entry name" value="Regulatory factor, effector binding domain"/>
    <property type="match status" value="1"/>
</dbReference>
<comment type="caution">
    <text evidence="2">The sequence shown here is derived from an EMBL/GenBank/DDBJ whole genome shotgun (WGS) entry which is preliminary data.</text>
</comment>
<gene>
    <name evidence="2" type="ORF">JCM19294_1163</name>
</gene>
<evidence type="ECO:0000313" key="3">
    <source>
        <dbReference type="Proteomes" id="UP000029221"/>
    </source>
</evidence>
<organism evidence="2 3">
    <name type="scientific">Nonlabens tegetincola</name>
    <dbReference type="NCBI Taxonomy" id="323273"/>
    <lineage>
        <taxon>Bacteria</taxon>
        <taxon>Pseudomonadati</taxon>
        <taxon>Bacteroidota</taxon>
        <taxon>Flavobacteriia</taxon>
        <taxon>Flavobacteriales</taxon>
        <taxon>Flavobacteriaceae</taxon>
        <taxon>Nonlabens</taxon>
    </lineage>
</organism>
<sequence>MKALKYFIILLVIGIIASVVYFSLQDGTYSITEEYTIEAPTQVIYEQIDDFESWNNWNPWTMQDGINSTMGEQTSGVGGYYTFTDEYGNGKMTITNVDPNKKIVFDMQYDSGFAVSNSEVSMMIMPEDKANKVIWNIKGENSLKEKMLNAIFGIDLEKEIRPMYQQGLKNLDSVVQKELNKYTVSVDGVLDTGGSYYLYMSTSATTKTMETLQESMFQNIKKYMNIHDIKPFGNPMIIFEKNDPTLGQLIFSAAIPVKDRIETETGSNVLCGFTPATQAIKTTLKGKHEFLNKAWEEATAYRVSNNLDASDISPYIVYRVSKVETVNPAAYLTEIYLPIQE</sequence>
<dbReference type="CDD" id="cd07818">
    <property type="entry name" value="SRPBCC_1"/>
    <property type="match status" value="1"/>
</dbReference>
<dbReference type="InterPro" id="IPR011256">
    <property type="entry name" value="Reg_factor_effector_dom_sf"/>
</dbReference>
<keyword evidence="3" id="KW-1185">Reference proteome</keyword>
<dbReference type="Pfam" id="PF10604">
    <property type="entry name" value="Polyketide_cyc2"/>
    <property type="match status" value="1"/>
</dbReference>
<keyword evidence="1" id="KW-0472">Membrane</keyword>
<dbReference type="InterPro" id="IPR023393">
    <property type="entry name" value="START-like_dom_sf"/>
</dbReference>
<accession>A0A090Q188</accession>
<dbReference type="EMBL" id="BBML01000003">
    <property type="protein sequence ID" value="GAK96854.1"/>
    <property type="molecule type" value="Genomic_DNA"/>
</dbReference>
<evidence type="ECO:0000313" key="2">
    <source>
        <dbReference type="EMBL" id="GAK96854.1"/>
    </source>
</evidence>
<reference evidence="2" key="1">
    <citation type="journal article" date="2014" name="Genome Announc.">
        <title>Draft Genome Sequences of Marine Flavobacterium Nonlabens Strains NR17, NR24, NR27, NR32, NR33, and Ara13.</title>
        <authorList>
            <person name="Nakanishi M."/>
            <person name="Meirelles P."/>
            <person name="Suzuki R."/>
            <person name="Takatani N."/>
            <person name="Mino S."/>
            <person name="Suda W."/>
            <person name="Oshima K."/>
            <person name="Hattori M."/>
            <person name="Ohkuma M."/>
            <person name="Hosokawa M."/>
            <person name="Miyashita K."/>
            <person name="Thompson F.L."/>
            <person name="Niwa A."/>
            <person name="Sawabe T."/>
            <person name="Sawabe T."/>
        </authorList>
    </citation>
    <scope>NUCLEOTIDE SEQUENCE [LARGE SCALE GENOMIC DNA]</scope>
    <source>
        <strain evidence="2">JCM 19294</strain>
    </source>
</reference>
<dbReference type="AlphaFoldDB" id="A0A090Q188"/>
<dbReference type="InterPro" id="IPR019587">
    <property type="entry name" value="Polyketide_cyclase/dehydratase"/>
</dbReference>
<dbReference type="SUPFAM" id="SSF55961">
    <property type="entry name" value="Bet v1-like"/>
    <property type="match status" value="1"/>
</dbReference>